<dbReference type="Proteomes" id="UP000186817">
    <property type="component" value="Unassembled WGS sequence"/>
</dbReference>
<gene>
    <name evidence="1" type="ORF">AK812_SmicGene46627</name>
</gene>
<protein>
    <submittedName>
        <fullName evidence="1">Uncharacterized protein</fullName>
    </submittedName>
</protein>
<evidence type="ECO:0000313" key="1">
    <source>
        <dbReference type="EMBL" id="OLP73971.1"/>
    </source>
</evidence>
<keyword evidence="2" id="KW-1185">Reference proteome</keyword>
<dbReference type="OrthoDB" id="446998at2759"/>
<proteinExistence type="predicted"/>
<dbReference type="AlphaFoldDB" id="A0A1Q9BTF8"/>
<accession>A0A1Q9BTF8</accession>
<comment type="caution">
    <text evidence="1">The sequence shown here is derived from an EMBL/GenBank/DDBJ whole genome shotgun (WGS) entry which is preliminary data.</text>
</comment>
<organism evidence="1 2">
    <name type="scientific">Symbiodinium microadriaticum</name>
    <name type="common">Dinoflagellate</name>
    <name type="synonym">Zooxanthella microadriatica</name>
    <dbReference type="NCBI Taxonomy" id="2951"/>
    <lineage>
        <taxon>Eukaryota</taxon>
        <taxon>Sar</taxon>
        <taxon>Alveolata</taxon>
        <taxon>Dinophyceae</taxon>
        <taxon>Suessiales</taxon>
        <taxon>Symbiodiniaceae</taxon>
        <taxon>Symbiodinium</taxon>
    </lineage>
</organism>
<sequence length="160" mass="17536">MAVHGDEGRGKAKHPIMILSVQPVIGPKGPDFVNTSGHSLTTRMLFTVIPSQLYSNDATLRALLDGMTADLQELYQDGVEVMFHKRPLQFRAAVLAVKGTTLAIQTLKEYPGGCGKGHDCGVMNAWLEELYDLELQLSKDSAVILNSLCSLALNMYPQYQ</sequence>
<evidence type="ECO:0000313" key="2">
    <source>
        <dbReference type="Proteomes" id="UP000186817"/>
    </source>
</evidence>
<dbReference type="EMBL" id="LSRX01004450">
    <property type="protein sequence ID" value="OLP73971.1"/>
    <property type="molecule type" value="Genomic_DNA"/>
</dbReference>
<name>A0A1Q9BTF8_SYMMI</name>
<reference evidence="1 2" key="1">
    <citation type="submission" date="2016-02" db="EMBL/GenBank/DDBJ databases">
        <title>Genome analysis of coral dinoflagellate symbionts highlights evolutionary adaptations to a symbiotic lifestyle.</title>
        <authorList>
            <person name="Aranda M."/>
            <person name="Li Y."/>
            <person name="Liew Y.J."/>
            <person name="Baumgarten S."/>
            <person name="Simakov O."/>
            <person name="Wilson M."/>
            <person name="Piel J."/>
            <person name="Ashoor H."/>
            <person name="Bougouffa S."/>
            <person name="Bajic V.B."/>
            <person name="Ryu T."/>
            <person name="Ravasi T."/>
            <person name="Bayer T."/>
            <person name="Micklem G."/>
            <person name="Kim H."/>
            <person name="Bhak J."/>
            <person name="Lajeunesse T.C."/>
            <person name="Voolstra C.R."/>
        </authorList>
    </citation>
    <scope>NUCLEOTIDE SEQUENCE [LARGE SCALE GENOMIC DNA]</scope>
    <source>
        <strain evidence="1 2">CCMP2467</strain>
    </source>
</reference>